<organism evidence="3 4">
    <name type="scientific">Fusarium torulosum</name>
    <dbReference type="NCBI Taxonomy" id="33205"/>
    <lineage>
        <taxon>Eukaryota</taxon>
        <taxon>Fungi</taxon>
        <taxon>Dikarya</taxon>
        <taxon>Ascomycota</taxon>
        <taxon>Pezizomycotina</taxon>
        <taxon>Sordariomycetes</taxon>
        <taxon>Hypocreomycetidae</taxon>
        <taxon>Hypocreales</taxon>
        <taxon>Nectriaceae</taxon>
        <taxon>Fusarium</taxon>
    </lineage>
</organism>
<evidence type="ECO:0000256" key="1">
    <source>
        <dbReference type="ARBA" id="ARBA00038158"/>
    </source>
</evidence>
<keyword evidence="4" id="KW-1185">Reference proteome</keyword>
<comment type="caution">
    <text evidence="3">The sequence shown here is derived from an EMBL/GenBank/DDBJ whole genome shotgun (WGS) entry which is preliminary data.</text>
</comment>
<name>A0AAE8LXN1_9HYPO</name>
<accession>A0AAE8LXN1</accession>
<dbReference type="CDD" id="cd02440">
    <property type="entry name" value="AdoMet_MTases"/>
    <property type="match status" value="1"/>
</dbReference>
<feature type="region of interest" description="Disordered" evidence="2">
    <location>
        <begin position="299"/>
        <end position="321"/>
    </location>
</feature>
<feature type="compositionally biased region" description="Basic and acidic residues" evidence="2">
    <location>
        <begin position="307"/>
        <end position="321"/>
    </location>
</feature>
<dbReference type="AlphaFoldDB" id="A0AAE8LXN1"/>
<dbReference type="Proteomes" id="UP001187734">
    <property type="component" value="Unassembled WGS sequence"/>
</dbReference>
<evidence type="ECO:0008006" key="5">
    <source>
        <dbReference type="Google" id="ProtNLM"/>
    </source>
</evidence>
<evidence type="ECO:0000313" key="3">
    <source>
        <dbReference type="EMBL" id="SPJ70299.1"/>
    </source>
</evidence>
<comment type="similarity">
    <text evidence="1">Belongs to the methyltransferase superfamily. LaeA methyltransferase family.</text>
</comment>
<gene>
    <name evidence="3" type="ORF">FTOL_00027</name>
</gene>
<evidence type="ECO:0000256" key="2">
    <source>
        <dbReference type="SAM" id="MobiDB-lite"/>
    </source>
</evidence>
<reference evidence="3" key="1">
    <citation type="submission" date="2018-03" db="EMBL/GenBank/DDBJ databases">
        <authorList>
            <person name="Guldener U."/>
        </authorList>
    </citation>
    <scope>NUCLEOTIDE SEQUENCE</scope>
</reference>
<dbReference type="InterPro" id="IPR029063">
    <property type="entry name" value="SAM-dependent_MTases_sf"/>
</dbReference>
<dbReference type="Gene3D" id="3.40.50.150">
    <property type="entry name" value="Vaccinia Virus protein VP39"/>
    <property type="match status" value="1"/>
</dbReference>
<dbReference type="PANTHER" id="PTHR43591">
    <property type="entry name" value="METHYLTRANSFERASE"/>
    <property type="match status" value="1"/>
</dbReference>
<evidence type="ECO:0000313" key="4">
    <source>
        <dbReference type="Proteomes" id="UP001187734"/>
    </source>
</evidence>
<dbReference type="SUPFAM" id="SSF53335">
    <property type="entry name" value="S-adenosyl-L-methionine-dependent methyltransferases"/>
    <property type="match status" value="1"/>
</dbReference>
<proteinExistence type="inferred from homology"/>
<protein>
    <recommendedName>
        <fullName evidence="5">Methyltransferase domain-containing protein</fullName>
    </recommendedName>
</protein>
<dbReference type="EMBL" id="ONZP01000005">
    <property type="protein sequence ID" value="SPJ70299.1"/>
    <property type="molecule type" value="Genomic_DNA"/>
</dbReference>
<sequence length="321" mass="35406">MATVSEPVYSTPEWYLKAQDKDVSSDIGRLTVYHLEFRQAAGGTLIFPLLDFSNERRAILDVGTADGLWMREVQSSIAAPAEGKHTFIGTDINTSFFPTTTDDITYVKQDIKDPTPQSWNDSFDLINLRMILIAAGSGTAQRAVVNEHIKLLKPGGWIQIGDCDRICPTSEAENPRYHDMFACIRAVCQSSGLDPLEAPKMKSWLLEAGLEDVHEQTAMRAVGKRNSNEELGRLGVEADLIIAKGFAAGAKALDSSVKPLSDERLDSLVQELEIELNEIGAEKFFQILRSTKSRGALDLVTATPEFDESKERGEKSDRARG</sequence>